<evidence type="ECO:0000256" key="2">
    <source>
        <dbReference type="ARBA" id="ARBA00012438"/>
    </source>
</evidence>
<dbReference type="InterPro" id="IPR052162">
    <property type="entry name" value="Sensor_kinase/Photoreceptor"/>
</dbReference>
<comment type="caution">
    <text evidence="9">The sequence shown here is derived from an EMBL/GenBank/DDBJ whole genome shotgun (WGS) entry which is preliminary data.</text>
</comment>
<dbReference type="RefSeq" id="WP_114770601.1">
    <property type="nucleotide sequence ID" value="NZ_QQBB01000005.1"/>
</dbReference>
<dbReference type="InterPro" id="IPR035965">
    <property type="entry name" value="PAS-like_dom_sf"/>
</dbReference>
<evidence type="ECO:0000256" key="3">
    <source>
        <dbReference type="ARBA" id="ARBA00022553"/>
    </source>
</evidence>
<dbReference type="SUPFAM" id="SSF55874">
    <property type="entry name" value="ATPase domain of HSP90 chaperone/DNA topoisomerase II/histidine kinase"/>
    <property type="match status" value="1"/>
</dbReference>
<dbReference type="Gene3D" id="3.30.450.20">
    <property type="entry name" value="PAS domain"/>
    <property type="match status" value="3"/>
</dbReference>
<evidence type="ECO:0000259" key="7">
    <source>
        <dbReference type="PROSITE" id="PS50112"/>
    </source>
</evidence>
<dbReference type="SMART" id="SM00086">
    <property type="entry name" value="PAC"/>
    <property type="match status" value="2"/>
</dbReference>
<dbReference type="PANTHER" id="PTHR43304">
    <property type="entry name" value="PHYTOCHROME-LIKE PROTEIN CPH1"/>
    <property type="match status" value="1"/>
</dbReference>
<dbReference type="InterPro" id="IPR013656">
    <property type="entry name" value="PAS_4"/>
</dbReference>
<keyword evidence="5" id="KW-0418">Kinase</keyword>
<proteinExistence type="predicted"/>
<dbReference type="EMBL" id="QQBB01000005">
    <property type="protein sequence ID" value="RDI58576.1"/>
    <property type="molecule type" value="Genomic_DNA"/>
</dbReference>
<dbReference type="NCBIfam" id="TIGR00229">
    <property type="entry name" value="sensory_box"/>
    <property type="match status" value="2"/>
</dbReference>
<keyword evidence="3" id="KW-0597">Phosphoprotein</keyword>
<dbReference type="PRINTS" id="PR00344">
    <property type="entry name" value="BCTRLSENSOR"/>
</dbReference>
<dbReference type="InterPro" id="IPR000700">
    <property type="entry name" value="PAS-assoc_C"/>
</dbReference>
<evidence type="ECO:0000256" key="4">
    <source>
        <dbReference type="ARBA" id="ARBA00022679"/>
    </source>
</evidence>
<dbReference type="AlphaFoldDB" id="A0A370HJ08"/>
<protein>
    <recommendedName>
        <fullName evidence="2">histidine kinase</fullName>
        <ecNumber evidence="2">2.7.13.3</ecNumber>
    </recommendedName>
</protein>
<dbReference type="CDD" id="cd00075">
    <property type="entry name" value="HATPase"/>
    <property type="match status" value="1"/>
</dbReference>
<dbReference type="CDD" id="cd00130">
    <property type="entry name" value="PAS"/>
    <property type="match status" value="2"/>
</dbReference>
<evidence type="ECO:0000256" key="1">
    <source>
        <dbReference type="ARBA" id="ARBA00000085"/>
    </source>
</evidence>
<dbReference type="SMART" id="SM00388">
    <property type="entry name" value="HisKA"/>
    <property type="match status" value="1"/>
</dbReference>
<dbReference type="Proteomes" id="UP000254925">
    <property type="component" value="Unassembled WGS sequence"/>
</dbReference>
<gene>
    <name evidence="9" type="ORF">DES45_10599</name>
</gene>
<dbReference type="EC" id="2.7.13.3" evidence="2"/>
<comment type="catalytic activity">
    <reaction evidence="1">
        <text>ATP + protein L-histidine = ADP + protein N-phospho-L-histidine.</text>
        <dbReference type="EC" id="2.7.13.3"/>
    </reaction>
</comment>
<dbReference type="InterPro" id="IPR003594">
    <property type="entry name" value="HATPase_dom"/>
</dbReference>
<dbReference type="PROSITE" id="PS50112">
    <property type="entry name" value="PAS"/>
    <property type="match status" value="1"/>
</dbReference>
<evidence type="ECO:0000259" key="6">
    <source>
        <dbReference type="PROSITE" id="PS50109"/>
    </source>
</evidence>
<evidence type="ECO:0000259" key="8">
    <source>
        <dbReference type="PROSITE" id="PS50113"/>
    </source>
</evidence>
<evidence type="ECO:0000313" key="10">
    <source>
        <dbReference type="Proteomes" id="UP000254925"/>
    </source>
</evidence>
<evidence type="ECO:0000313" key="9">
    <source>
        <dbReference type="EMBL" id="RDI58576.1"/>
    </source>
</evidence>
<dbReference type="PROSITE" id="PS50113">
    <property type="entry name" value="PAC"/>
    <property type="match status" value="2"/>
</dbReference>
<dbReference type="Pfam" id="PF02518">
    <property type="entry name" value="HATPase_c"/>
    <property type="match status" value="1"/>
</dbReference>
<dbReference type="InterPro" id="IPR004358">
    <property type="entry name" value="Sig_transdc_His_kin-like_C"/>
</dbReference>
<dbReference type="Pfam" id="PF08448">
    <property type="entry name" value="PAS_4"/>
    <property type="match status" value="2"/>
</dbReference>
<dbReference type="GO" id="GO:0000155">
    <property type="term" value="F:phosphorelay sensor kinase activity"/>
    <property type="evidence" value="ECO:0007669"/>
    <property type="project" value="InterPro"/>
</dbReference>
<dbReference type="PROSITE" id="PS50109">
    <property type="entry name" value="HIS_KIN"/>
    <property type="match status" value="1"/>
</dbReference>
<accession>A0A370HJ08</accession>
<dbReference type="InterPro" id="IPR036097">
    <property type="entry name" value="HisK_dim/P_sf"/>
</dbReference>
<dbReference type="InterPro" id="IPR036890">
    <property type="entry name" value="HATPase_C_sf"/>
</dbReference>
<keyword evidence="4" id="KW-0808">Transferase</keyword>
<dbReference type="PANTHER" id="PTHR43304:SF1">
    <property type="entry name" value="PAC DOMAIN-CONTAINING PROTEIN"/>
    <property type="match status" value="1"/>
</dbReference>
<feature type="domain" description="PAS" evidence="7">
    <location>
        <begin position="308"/>
        <end position="378"/>
    </location>
</feature>
<dbReference type="Gene3D" id="1.10.287.130">
    <property type="match status" value="1"/>
</dbReference>
<dbReference type="SMART" id="SM00091">
    <property type="entry name" value="PAS"/>
    <property type="match status" value="3"/>
</dbReference>
<dbReference type="OrthoDB" id="9810730at2"/>
<evidence type="ECO:0000256" key="5">
    <source>
        <dbReference type="ARBA" id="ARBA00022777"/>
    </source>
</evidence>
<feature type="domain" description="Histidine kinase" evidence="6">
    <location>
        <begin position="444"/>
        <end position="679"/>
    </location>
</feature>
<dbReference type="FunFam" id="3.30.450.20:FF:000099">
    <property type="entry name" value="Sensory box sensor histidine kinase"/>
    <property type="match status" value="1"/>
</dbReference>
<dbReference type="SUPFAM" id="SSF47384">
    <property type="entry name" value="Homodimeric domain of signal transducing histidine kinase"/>
    <property type="match status" value="1"/>
</dbReference>
<dbReference type="Gene3D" id="3.30.565.10">
    <property type="entry name" value="Histidine kinase-like ATPase, C-terminal domain"/>
    <property type="match status" value="1"/>
</dbReference>
<dbReference type="Pfam" id="PF08447">
    <property type="entry name" value="PAS_3"/>
    <property type="match status" value="1"/>
</dbReference>
<keyword evidence="10" id="KW-1185">Reference proteome</keyword>
<dbReference type="SMART" id="SM00387">
    <property type="entry name" value="HATPase_c"/>
    <property type="match status" value="1"/>
</dbReference>
<dbReference type="SUPFAM" id="SSF55785">
    <property type="entry name" value="PYP-like sensor domain (PAS domain)"/>
    <property type="match status" value="3"/>
</dbReference>
<dbReference type="InterPro" id="IPR000014">
    <property type="entry name" value="PAS"/>
</dbReference>
<dbReference type="InterPro" id="IPR013655">
    <property type="entry name" value="PAS_fold_3"/>
</dbReference>
<dbReference type="CDD" id="cd00082">
    <property type="entry name" value="HisKA"/>
    <property type="match status" value="1"/>
</dbReference>
<feature type="domain" description="PAC" evidence="8">
    <location>
        <begin position="252"/>
        <end position="307"/>
    </location>
</feature>
<organism evidence="9 10">
    <name type="scientific">Microvirga subterranea</name>
    <dbReference type="NCBI Taxonomy" id="186651"/>
    <lineage>
        <taxon>Bacteria</taxon>
        <taxon>Pseudomonadati</taxon>
        <taxon>Pseudomonadota</taxon>
        <taxon>Alphaproteobacteria</taxon>
        <taxon>Hyphomicrobiales</taxon>
        <taxon>Methylobacteriaceae</taxon>
        <taxon>Microvirga</taxon>
    </lineage>
</organism>
<feature type="domain" description="PAC" evidence="8">
    <location>
        <begin position="381"/>
        <end position="433"/>
    </location>
</feature>
<dbReference type="InterPro" id="IPR005467">
    <property type="entry name" value="His_kinase_dom"/>
</dbReference>
<dbReference type="InterPro" id="IPR003661">
    <property type="entry name" value="HisK_dim/P_dom"/>
</dbReference>
<dbReference type="InterPro" id="IPR001610">
    <property type="entry name" value="PAC"/>
</dbReference>
<name>A0A370HJ08_9HYPH</name>
<sequence>MPSHDQTGPSGPPIDFKALFDSSPNPYVLLLPDFTIVGMNEAYLRVTMRTREDITGRNMFEAFPGEGASVEQLRASLERALRSGTPDHLALIHYDIPRSDGNGFEERFWSATHTPLLNAAGEVAYILQHTVDVTELHRLRMAARATYAPSGLEAQVEGDVFRRAQAVQEANRSLDAERRHLRRLFEQAPGFMAVLGGPEHRFELANATYSQLIGNRDVLGKPVREALPDVAGQGFFELLDNVYASGQPFVGRALRVSLRQGPDAAPEEHYVDLVYQPIIGADGSVTGIFVQGHDITERILAEQALQESERKFRILADAMPQMVWAARPDGYHDYYNARWYEFTGMRAGSTDGAEWNGMFHPDDQERAWKLWRHCLATGEPYQIEYRLRHRSGQYRWTLGRALPIRNEAGEIERWFGTCTDISEIKEVEADLQAANDEIQRFAYIVSHDLRAPLVNIMGFTSELEATRATIERYHKAIVERVPELATPEARVAVEEDLPEALSFIRTSTAKMDRLIGAILKLSREGRRVLTPEPVDMADLLAGCHRSLSQQLDGTGTEFIVEEAPDVVSDRVALEQIFGNLIDNAAKYLDPARPGRIVVRGQDAGVYVRYEIEDNGRGIDPKDYDRIFDLFRRAGAQDRPGEGIGLAHVRSLVRRLGGAISVSSRPGVGSTFTVLLPRTLHTASEAA</sequence>
<dbReference type="Pfam" id="PF00512">
    <property type="entry name" value="HisKA"/>
    <property type="match status" value="1"/>
</dbReference>
<reference evidence="9 10" key="1">
    <citation type="submission" date="2018-07" db="EMBL/GenBank/DDBJ databases">
        <title>Genomic Encyclopedia of Type Strains, Phase IV (KMG-IV): sequencing the most valuable type-strain genomes for metagenomic binning, comparative biology and taxonomic classification.</title>
        <authorList>
            <person name="Goeker M."/>
        </authorList>
    </citation>
    <scope>NUCLEOTIDE SEQUENCE [LARGE SCALE GENOMIC DNA]</scope>
    <source>
        <strain evidence="9 10">DSM 14364</strain>
    </source>
</reference>